<dbReference type="InterPro" id="IPR003018">
    <property type="entry name" value="GAF"/>
</dbReference>
<keyword evidence="2" id="KW-0472">Membrane</keyword>
<evidence type="ECO:0000313" key="4">
    <source>
        <dbReference type="EMBL" id="BAJ63215.1"/>
    </source>
</evidence>
<feature type="coiled-coil region" evidence="1">
    <location>
        <begin position="196"/>
        <end position="223"/>
    </location>
</feature>
<keyword evidence="1" id="KW-0175">Coiled coil</keyword>
<organism evidence="4 5">
    <name type="scientific">Anaerolinea thermophila (strain DSM 14523 / JCM 11388 / NBRC 100420 / UNI-1)</name>
    <dbReference type="NCBI Taxonomy" id="926569"/>
    <lineage>
        <taxon>Bacteria</taxon>
        <taxon>Bacillati</taxon>
        <taxon>Chloroflexota</taxon>
        <taxon>Anaerolineae</taxon>
        <taxon>Anaerolineales</taxon>
        <taxon>Anaerolineaceae</taxon>
        <taxon>Anaerolinea</taxon>
    </lineage>
</organism>
<gene>
    <name evidence="4" type="ordered locus">ANT_11810</name>
</gene>
<dbReference type="eggNOG" id="COG2203">
    <property type="taxonomic scope" value="Bacteria"/>
</dbReference>
<keyword evidence="2" id="KW-1133">Transmembrane helix</keyword>
<evidence type="ECO:0000259" key="3">
    <source>
        <dbReference type="SMART" id="SM00065"/>
    </source>
</evidence>
<feature type="transmembrane region" description="Helical" evidence="2">
    <location>
        <begin position="110"/>
        <end position="143"/>
    </location>
</feature>
<dbReference type="SUPFAM" id="SSF55781">
    <property type="entry name" value="GAF domain-like"/>
    <property type="match status" value="2"/>
</dbReference>
<sequence>MNFLRTLRPNALPYFLQDLSPLQQHREIVLQHTLNFLTLFFLAGSGILRVLFPNYLELATQGLFAGIGLGILALFRRIPFNWRALAVLLVFAFMGASDLLANGLNGNGMFYLFTFALLSMTFFGTVPGIILTVLTAVGELAVGIMMTTGTIQAPVERIAGSTQLVAWIFHLIAFVMSAGVLLSAIYELTVGFAKRLSEKENTINTLEHDRTNLENALRALNAETRKRNAMAEASRNVLWSVYPETTLESLLPKAAEVIKEQFGLYHVGIFLLDEKGEYAVLRAATGEVGKTMLENQHRLRVGQVGIVGHAAATGEPNISPNVDEDPQHYPNPLLPETRSEAALPLRVEGRLIGVLDLQSTEIGASFVEKMETMKDVADQLSILIERVGLMEKLQASLKEMEENTRQTVRTGWLQFFRNKRRQRYAFSMRAGGAHLPSSNGGEGGEPLKGTTLAVPIKIRNETLGVVNLKFATGKVPPEVANLVEQAVNRMAISLDNVRLLEEIQMRADRERIVSEIATRVRATNEIEKILEITAQEIGRSLGASDVVVHLDTRK</sequence>
<dbReference type="KEGG" id="atm:ANT_11810"/>
<dbReference type="Pfam" id="PF20969">
    <property type="entry name" value="MASE11"/>
    <property type="match status" value="1"/>
</dbReference>
<keyword evidence="2" id="KW-0812">Transmembrane</keyword>
<protein>
    <submittedName>
        <fullName evidence="4">Hypothetical membrane protein</fullName>
    </submittedName>
</protein>
<dbReference type="HOGENOM" id="CLU_490630_0_0_0"/>
<dbReference type="InterPro" id="IPR048437">
    <property type="entry name" value="MASE11"/>
</dbReference>
<feature type="domain" description="GAF" evidence="3">
    <location>
        <begin position="246"/>
        <end position="394"/>
    </location>
</feature>
<dbReference type="Pfam" id="PF13185">
    <property type="entry name" value="GAF_2"/>
    <property type="match status" value="1"/>
</dbReference>
<name>E8N451_ANATU</name>
<dbReference type="InterPro" id="IPR029016">
    <property type="entry name" value="GAF-like_dom_sf"/>
</dbReference>
<accession>E8N451</accession>
<feature type="transmembrane region" description="Helical" evidence="2">
    <location>
        <begin position="164"/>
        <end position="186"/>
    </location>
</feature>
<keyword evidence="5" id="KW-1185">Reference proteome</keyword>
<reference evidence="4 5" key="1">
    <citation type="submission" date="2010-12" db="EMBL/GenBank/DDBJ databases">
        <title>Whole genome sequence of Anaerolinea thermophila UNI-1.</title>
        <authorList>
            <person name="Narita-Yamada S."/>
            <person name="Kishi E."/>
            <person name="Watanabe Y."/>
            <person name="Takasaki K."/>
            <person name="Ankai A."/>
            <person name="Oguchi A."/>
            <person name="Fukui S."/>
            <person name="Takahashi M."/>
            <person name="Yashiro I."/>
            <person name="Hosoyama A."/>
            <person name="Sekiguchi Y."/>
            <person name="Hanada S."/>
            <person name="Fujita N."/>
        </authorList>
    </citation>
    <scope>NUCLEOTIDE SEQUENCE [LARGE SCALE GENOMIC DNA]</scope>
    <source>
        <strain evidence="5">DSM 14523 / JCM 11388 / NBRC 100420 / UNI-1</strain>
    </source>
</reference>
<dbReference type="InParanoid" id="E8N451"/>
<dbReference type="STRING" id="926569.ANT_11810"/>
<dbReference type="EMBL" id="AP012029">
    <property type="protein sequence ID" value="BAJ63215.1"/>
    <property type="molecule type" value="Genomic_DNA"/>
</dbReference>
<dbReference type="OrthoDB" id="153145at2"/>
<evidence type="ECO:0000256" key="2">
    <source>
        <dbReference type="SAM" id="Phobius"/>
    </source>
</evidence>
<dbReference type="RefSeq" id="WP_013559603.1">
    <property type="nucleotide sequence ID" value="NC_014960.1"/>
</dbReference>
<evidence type="ECO:0000256" key="1">
    <source>
        <dbReference type="SAM" id="Coils"/>
    </source>
</evidence>
<feature type="transmembrane region" description="Helical" evidence="2">
    <location>
        <begin position="82"/>
        <end position="104"/>
    </location>
</feature>
<dbReference type="SMART" id="SM00065">
    <property type="entry name" value="GAF"/>
    <property type="match status" value="1"/>
</dbReference>
<dbReference type="AlphaFoldDB" id="E8N451"/>
<proteinExistence type="predicted"/>
<dbReference type="Proteomes" id="UP000008922">
    <property type="component" value="Chromosome"/>
</dbReference>
<evidence type="ECO:0000313" key="5">
    <source>
        <dbReference type="Proteomes" id="UP000008922"/>
    </source>
</evidence>
<feature type="transmembrane region" description="Helical" evidence="2">
    <location>
        <begin position="34"/>
        <end position="52"/>
    </location>
</feature>
<feature type="transmembrane region" description="Helical" evidence="2">
    <location>
        <begin position="58"/>
        <end position="75"/>
    </location>
</feature>
<dbReference type="Gene3D" id="3.30.450.40">
    <property type="match status" value="3"/>
</dbReference>